<organism evidence="3">
    <name type="scientific">freshwater metagenome</name>
    <dbReference type="NCBI Taxonomy" id="449393"/>
    <lineage>
        <taxon>unclassified sequences</taxon>
        <taxon>metagenomes</taxon>
        <taxon>ecological metagenomes</taxon>
    </lineage>
</organism>
<protein>
    <submittedName>
        <fullName evidence="3">Unannotated protein</fullName>
    </submittedName>
</protein>
<dbReference type="InterPro" id="IPR015421">
    <property type="entry name" value="PyrdxlP-dep_Trfase_major"/>
</dbReference>
<dbReference type="PANTHER" id="PTHR30244">
    <property type="entry name" value="TRANSAMINASE"/>
    <property type="match status" value="1"/>
</dbReference>
<dbReference type="GO" id="GO:0000271">
    <property type="term" value="P:polysaccharide biosynthetic process"/>
    <property type="evidence" value="ECO:0007669"/>
    <property type="project" value="TreeGrafter"/>
</dbReference>
<dbReference type="GO" id="GO:0030170">
    <property type="term" value="F:pyridoxal phosphate binding"/>
    <property type="evidence" value="ECO:0007669"/>
    <property type="project" value="TreeGrafter"/>
</dbReference>
<dbReference type="Gene3D" id="3.40.640.10">
    <property type="entry name" value="Type I PLP-dependent aspartate aminotransferase-like (Major domain)"/>
    <property type="match status" value="2"/>
</dbReference>
<comment type="similarity">
    <text evidence="2">Belongs to the DegT/DnrJ/EryC1 family.</text>
</comment>
<dbReference type="InterPro" id="IPR015422">
    <property type="entry name" value="PyrdxlP-dep_Trfase_small"/>
</dbReference>
<reference evidence="3" key="1">
    <citation type="submission" date="2020-05" db="EMBL/GenBank/DDBJ databases">
        <authorList>
            <person name="Chiriac C."/>
            <person name="Salcher M."/>
            <person name="Ghai R."/>
            <person name="Kavagutti S V."/>
        </authorList>
    </citation>
    <scope>NUCLEOTIDE SEQUENCE</scope>
</reference>
<proteinExistence type="inferred from homology"/>
<dbReference type="SUPFAM" id="SSF53383">
    <property type="entry name" value="PLP-dependent transferases"/>
    <property type="match status" value="1"/>
</dbReference>
<keyword evidence="1" id="KW-0663">Pyridoxal phosphate</keyword>
<accession>A0A6J7EDD1</accession>
<dbReference type="EMBL" id="CAFBLH010000060">
    <property type="protein sequence ID" value="CAB4877823.1"/>
    <property type="molecule type" value="Genomic_DNA"/>
</dbReference>
<evidence type="ECO:0000256" key="2">
    <source>
        <dbReference type="ARBA" id="ARBA00037999"/>
    </source>
</evidence>
<dbReference type="PANTHER" id="PTHR30244:SF36">
    <property type="entry name" value="3-OXO-GLUCOSE-6-PHOSPHATE:GLUTAMATE AMINOTRANSFERASE"/>
    <property type="match status" value="1"/>
</dbReference>
<evidence type="ECO:0000256" key="1">
    <source>
        <dbReference type="ARBA" id="ARBA00022898"/>
    </source>
</evidence>
<dbReference type="Pfam" id="PF01041">
    <property type="entry name" value="DegT_DnrJ_EryC1"/>
    <property type="match status" value="2"/>
</dbReference>
<dbReference type="AlphaFoldDB" id="A0A6J7EDD1"/>
<sequence>MIAYLDLKPMNDRLATQISSALADCMSKSSYLRGSQTQAFEEEWADFCGQKFTVACNSGTDALTIAAKALQLQTVRVQANTLALTGIGLALGGAEVEICEIDSEGRISNAESNCVPVLLFGRIPLPETLPAQLYDAAHAHGWQPPENSQAAWSFYPTKSLGAFGDAGAITTNDPALAQTMLEICGRDDQMRNPQQITSRIDEIQAAILRIKLQHLPSWLEQRKNIADVYNSRLSHLGITVNGDSFNHIYAIRSECRTALREYLLGKGVETKIHWDKSLNKIDGPWKAPYAYPQAKKWADEILSLPIYPGLSQDDVTYICDSIEEFYEHQEFKS</sequence>
<dbReference type="InterPro" id="IPR000653">
    <property type="entry name" value="DegT/StrS_aminotransferase"/>
</dbReference>
<dbReference type="GO" id="GO:0008483">
    <property type="term" value="F:transaminase activity"/>
    <property type="evidence" value="ECO:0007669"/>
    <property type="project" value="TreeGrafter"/>
</dbReference>
<gene>
    <name evidence="3" type="ORF">UFOPK3342_01357</name>
</gene>
<evidence type="ECO:0000313" key="3">
    <source>
        <dbReference type="EMBL" id="CAB4877823.1"/>
    </source>
</evidence>
<dbReference type="Gene3D" id="3.90.1150.10">
    <property type="entry name" value="Aspartate Aminotransferase, domain 1"/>
    <property type="match status" value="1"/>
</dbReference>
<dbReference type="PIRSF" id="PIRSF000390">
    <property type="entry name" value="PLP_StrS"/>
    <property type="match status" value="1"/>
</dbReference>
<dbReference type="InterPro" id="IPR015424">
    <property type="entry name" value="PyrdxlP-dep_Trfase"/>
</dbReference>
<name>A0A6J7EDD1_9ZZZZ</name>